<dbReference type="SUPFAM" id="SSF50939">
    <property type="entry name" value="Sialidases"/>
    <property type="match status" value="1"/>
</dbReference>
<evidence type="ECO:0000313" key="2">
    <source>
        <dbReference type="Proteomes" id="UP000366872"/>
    </source>
</evidence>
<evidence type="ECO:0000313" key="1">
    <source>
        <dbReference type="EMBL" id="VGO13303.1"/>
    </source>
</evidence>
<dbReference type="Proteomes" id="UP000366872">
    <property type="component" value="Unassembled WGS sequence"/>
</dbReference>
<gene>
    <name evidence="1" type="ORF">PDESU_01859</name>
</gene>
<protein>
    <recommendedName>
        <fullName evidence="3">Sialidase domain-containing protein</fullName>
    </recommendedName>
</protein>
<dbReference type="CDD" id="cd15482">
    <property type="entry name" value="Sialidase_non-viral"/>
    <property type="match status" value="1"/>
</dbReference>
<dbReference type="EMBL" id="CAAHFG010000001">
    <property type="protein sequence ID" value="VGO13303.1"/>
    <property type="molecule type" value="Genomic_DNA"/>
</dbReference>
<sequence>MALDHDRYRIEWDPATLRLVSEKSVYARIIRLHSGELLCCYQRGGQSRVKRSLDNGSTWDGEVLVTDYRHGIAANPELRQLRDGRVLLCYNERPHSEGHPFSIMTVLSDDGGRTWGEAKRLFTAGLTKDDGCWEPVALQYPDGEVQVFFANEKPYTETNEQEISMISSKKPSKVWTVSRRDNARDGMSVPCLLNDGKTVAMAIEDSRWNDERGRMKPVVLFSSTRQRWKEGRIDAVSKRREYALKNELPPMTYLGAPYLVQMPTGITVLSSQLENAEGVQQMVVYLGNEQARDFTSGSKPFSMAGAAASMWNSLFVKESNTVTAVSGTRIDGQSGIWIIDGKITGQ</sequence>
<dbReference type="InterPro" id="IPR036278">
    <property type="entry name" value="Sialidase_sf"/>
</dbReference>
<dbReference type="PANTHER" id="PTHR38792:SF3">
    <property type="entry name" value="BNR_ASP-BOX REPEAT DOMAIN PROTEIN (AFU_ORTHOLOGUE AFUA_7G06430)-RELATED"/>
    <property type="match status" value="1"/>
</dbReference>
<dbReference type="PANTHER" id="PTHR38792">
    <property type="entry name" value="BNR/ASP-BOX REPEAT DOMAIN PROTEIN (AFU_ORTHOLOGUE AFUA_7G06430)-RELATED"/>
    <property type="match status" value="1"/>
</dbReference>
<reference evidence="1 2" key="1">
    <citation type="submission" date="2019-04" db="EMBL/GenBank/DDBJ databases">
        <authorList>
            <person name="Van Vliet M D."/>
        </authorList>
    </citation>
    <scope>NUCLEOTIDE SEQUENCE [LARGE SCALE GENOMIC DNA]</scope>
    <source>
        <strain evidence="1 2">F1</strain>
    </source>
</reference>
<proteinExistence type="predicted"/>
<dbReference type="AlphaFoldDB" id="A0A6C2U0A8"/>
<name>A0A6C2U0A8_PONDE</name>
<evidence type="ECO:0008006" key="3">
    <source>
        <dbReference type="Google" id="ProtNLM"/>
    </source>
</evidence>
<accession>A0A6C2U0A8</accession>
<organism evidence="1 2">
    <name type="scientific">Pontiella desulfatans</name>
    <dbReference type="NCBI Taxonomy" id="2750659"/>
    <lineage>
        <taxon>Bacteria</taxon>
        <taxon>Pseudomonadati</taxon>
        <taxon>Kiritimatiellota</taxon>
        <taxon>Kiritimatiellia</taxon>
        <taxon>Kiritimatiellales</taxon>
        <taxon>Pontiellaceae</taxon>
        <taxon>Pontiella</taxon>
    </lineage>
</organism>
<dbReference type="Gene3D" id="2.120.10.10">
    <property type="match status" value="1"/>
</dbReference>
<keyword evidence="2" id="KW-1185">Reference proteome</keyword>
<dbReference type="RefSeq" id="WP_168442113.1">
    <property type="nucleotide sequence ID" value="NZ_CAAHFG010000001.1"/>
</dbReference>